<dbReference type="Gene3D" id="6.10.250.690">
    <property type="match status" value="1"/>
</dbReference>
<dbReference type="PROSITE" id="PS51755">
    <property type="entry name" value="OMPR_PHOB"/>
    <property type="match status" value="1"/>
</dbReference>
<dbReference type="InterPro" id="IPR001789">
    <property type="entry name" value="Sig_transdc_resp-reg_receiver"/>
</dbReference>
<protein>
    <submittedName>
        <fullName evidence="7">Response regulator in two-component regulatory system with PhoQ</fullName>
    </submittedName>
</protein>
<dbReference type="InterPro" id="IPR001867">
    <property type="entry name" value="OmpR/PhoB-type_DNA-bd"/>
</dbReference>
<feature type="domain" description="OmpR/PhoB-type" evidence="6">
    <location>
        <begin position="126"/>
        <end position="224"/>
    </location>
</feature>
<keyword evidence="4" id="KW-0804">Transcription</keyword>
<name>A0A160TJK5_9ZZZZ</name>
<dbReference type="PANTHER" id="PTHR48111">
    <property type="entry name" value="REGULATOR OF RPOS"/>
    <property type="match status" value="1"/>
</dbReference>
<evidence type="ECO:0000256" key="3">
    <source>
        <dbReference type="ARBA" id="ARBA00023125"/>
    </source>
</evidence>
<evidence type="ECO:0000259" key="5">
    <source>
        <dbReference type="PROSITE" id="PS50110"/>
    </source>
</evidence>
<evidence type="ECO:0000256" key="1">
    <source>
        <dbReference type="ARBA" id="ARBA00022553"/>
    </source>
</evidence>
<dbReference type="EMBL" id="CZQE01000082">
    <property type="protein sequence ID" value="CUS43774.1"/>
    <property type="molecule type" value="Genomic_DNA"/>
</dbReference>
<dbReference type="Pfam" id="PF00486">
    <property type="entry name" value="Trans_reg_C"/>
    <property type="match status" value="1"/>
</dbReference>
<dbReference type="GO" id="GO:0005829">
    <property type="term" value="C:cytosol"/>
    <property type="evidence" value="ECO:0007669"/>
    <property type="project" value="TreeGrafter"/>
</dbReference>
<keyword evidence="2" id="KW-0805">Transcription regulation</keyword>
<dbReference type="SMART" id="SM00862">
    <property type="entry name" value="Trans_reg_C"/>
    <property type="match status" value="1"/>
</dbReference>
<dbReference type="Gene3D" id="1.10.10.10">
    <property type="entry name" value="Winged helix-like DNA-binding domain superfamily/Winged helix DNA-binding domain"/>
    <property type="match status" value="1"/>
</dbReference>
<dbReference type="PANTHER" id="PTHR48111:SF76">
    <property type="entry name" value="TWO-COMPONENT RESPONSE REGULATOR"/>
    <property type="match status" value="1"/>
</dbReference>
<dbReference type="FunFam" id="1.10.10.10:FF:000005">
    <property type="entry name" value="Two-component system response regulator"/>
    <property type="match status" value="1"/>
</dbReference>
<dbReference type="SMART" id="SM00448">
    <property type="entry name" value="REC"/>
    <property type="match status" value="1"/>
</dbReference>
<dbReference type="GO" id="GO:0006355">
    <property type="term" value="P:regulation of DNA-templated transcription"/>
    <property type="evidence" value="ECO:0007669"/>
    <property type="project" value="InterPro"/>
</dbReference>
<dbReference type="GO" id="GO:0032993">
    <property type="term" value="C:protein-DNA complex"/>
    <property type="evidence" value="ECO:0007669"/>
    <property type="project" value="TreeGrafter"/>
</dbReference>
<organism evidence="7">
    <name type="scientific">hydrothermal vent metagenome</name>
    <dbReference type="NCBI Taxonomy" id="652676"/>
    <lineage>
        <taxon>unclassified sequences</taxon>
        <taxon>metagenomes</taxon>
        <taxon>ecological metagenomes</taxon>
    </lineage>
</organism>
<sequence>MLKVLVAEDDGETRDYIERGLRELGHVVTTVADGRDAMFLATGEPFDAIILDRMLPVLDGMTILRSIRSAGIATPVLMLTALSRVEDRVAGLETGADDYLVKPFAFTELTARLNALSRRPAAVATETVLRAGDVEMDLLKREVRRAGQRIEVQAREFALLEQLIRNAGRVVTRTMLLERVWNFHFDPKTNIVETHISRLRSKLNAGSGRDRIQTIRGAGYLFDADA</sequence>
<dbReference type="SUPFAM" id="SSF52172">
    <property type="entry name" value="CheY-like"/>
    <property type="match status" value="1"/>
</dbReference>
<dbReference type="PROSITE" id="PS50110">
    <property type="entry name" value="RESPONSE_REGULATORY"/>
    <property type="match status" value="1"/>
</dbReference>
<evidence type="ECO:0000256" key="2">
    <source>
        <dbReference type="ARBA" id="ARBA00023015"/>
    </source>
</evidence>
<dbReference type="InterPro" id="IPR039420">
    <property type="entry name" value="WalR-like"/>
</dbReference>
<feature type="domain" description="Response regulatory" evidence="5">
    <location>
        <begin position="3"/>
        <end position="117"/>
    </location>
</feature>
<dbReference type="GO" id="GO:0000976">
    <property type="term" value="F:transcription cis-regulatory region binding"/>
    <property type="evidence" value="ECO:0007669"/>
    <property type="project" value="TreeGrafter"/>
</dbReference>
<keyword evidence="3" id="KW-0238">DNA-binding</keyword>
<dbReference type="GO" id="GO:0000156">
    <property type="term" value="F:phosphorelay response regulator activity"/>
    <property type="evidence" value="ECO:0007669"/>
    <property type="project" value="TreeGrafter"/>
</dbReference>
<evidence type="ECO:0000259" key="6">
    <source>
        <dbReference type="PROSITE" id="PS51755"/>
    </source>
</evidence>
<dbReference type="AlphaFoldDB" id="A0A160TJK5"/>
<reference evidence="7" key="1">
    <citation type="submission" date="2015-10" db="EMBL/GenBank/DDBJ databases">
        <authorList>
            <person name="Gilbert D.G."/>
        </authorList>
    </citation>
    <scope>NUCLEOTIDE SEQUENCE</scope>
</reference>
<evidence type="ECO:0000313" key="7">
    <source>
        <dbReference type="EMBL" id="CUS43774.1"/>
    </source>
</evidence>
<proteinExistence type="predicted"/>
<dbReference type="InterPro" id="IPR011006">
    <property type="entry name" value="CheY-like_superfamily"/>
</dbReference>
<accession>A0A160TJK5</accession>
<dbReference type="CDD" id="cd00383">
    <property type="entry name" value="trans_reg_C"/>
    <property type="match status" value="1"/>
</dbReference>
<dbReference type="CDD" id="cd19935">
    <property type="entry name" value="REC_OmpR_CusR-like"/>
    <property type="match status" value="1"/>
</dbReference>
<dbReference type="InterPro" id="IPR036388">
    <property type="entry name" value="WH-like_DNA-bd_sf"/>
</dbReference>
<evidence type="ECO:0000256" key="4">
    <source>
        <dbReference type="ARBA" id="ARBA00023163"/>
    </source>
</evidence>
<keyword evidence="1" id="KW-0597">Phosphoprotein</keyword>
<dbReference type="Pfam" id="PF00072">
    <property type="entry name" value="Response_reg"/>
    <property type="match status" value="1"/>
</dbReference>
<gene>
    <name evidence="7" type="ORF">MGWOODY_Smn3704</name>
</gene>
<dbReference type="Gene3D" id="3.40.50.2300">
    <property type="match status" value="1"/>
</dbReference>